<dbReference type="OrthoDB" id="8117402at2759"/>
<feature type="compositionally biased region" description="Polar residues" evidence="11">
    <location>
        <begin position="124"/>
        <end position="144"/>
    </location>
</feature>
<evidence type="ECO:0000256" key="10">
    <source>
        <dbReference type="PROSITE-ProRule" id="PRU00042"/>
    </source>
</evidence>
<evidence type="ECO:0000256" key="1">
    <source>
        <dbReference type="ARBA" id="ARBA00004123"/>
    </source>
</evidence>
<gene>
    <name evidence="13" type="primary">KAFR0H03240</name>
    <name evidence="13" type="ORF">KAFR_0H03240</name>
</gene>
<dbReference type="PROSITE" id="PS50157">
    <property type="entry name" value="ZINC_FINGER_C2H2_2"/>
    <property type="match status" value="3"/>
</dbReference>
<dbReference type="GO" id="GO:0071475">
    <property type="term" value="P:cellular hyperosmotic salinity response"/>
    <property type="evidence" value="ECO:0007669"/>
    <property type="project" value="EnsemblFungi"/>
</dbReference>
<dbReference type="GO" id="GO:0008270">
    <property type="term" value="F:zinc ion binding"/>
    <property type="evidence" value="ECO:0007669"/>
    <property type="project" value="UniProtKB-KW"/>
</dbReference>
<keyword evidence="4" id="KW-0677">Repeat</keyword>
<dbReference type="GO" id="GO:0001228">
    <property type="term" value="F:DNA-binding transcription activator activity, RNA polymerase II-specific"/>
    <property type="evidence" value="ECO:0007669"/>
    <property type="project" value="EnsemblFungi"/>
</dbReference>
<dbReference type="FunFam" id="3.30.160.60:FF:000761">
    <property type="entry name" value="Zinc finger protein 449"/>
    <property type="match status" value="1"/>
</dbReference>
<evidence type="ECO:0000256" key="2">
    <source>
        <dbReference type="ARBA" id="ARBA00006991"/>
    </source>
</evidence>
<dbReference type="HOGENOM" id="CLU_030450_0_0_1"/>
<dbReference type="eggNOG" id="KOG1721">
    <property type="taxonomic scope" value="Eukaryota"/>
</dbReference>
<dbReference type="InterPro" id="IPR013087">
    <property type="entry name" value="Znf_C2H2_type"/>
</dbReference>
<dbReference type="GO" id="GO:0030007">
    <property type="term" value="P:intracellular potassium ion homeostasis"/>
    <property type="evidence" value="ECO:0007669"/>
    <property type="project" value="EnsemblFungi"/>
</dbReference>
<dbReference type="GO" id="GO:0006031">
    <property type="term" value="P:chitin biosynthetic process"/>
    <property type="evidence" value="ECO:0007669"/>
    <property type="project" value="EnsemblFungi"/>
</dbReference>
<dbReference type="SMART" id="SM00355">
    <property type="entry name" value="ZnF_C2H2"/>
    <property type="match status" value="2"/>
</dbReference>
<dbReference type="InParanoid" id="H2AZH8"/>
<dbReference type="PANTHER" id="PTHR23235:SF120">
    <property type="entry name" value="KRUPPEL-LIKE FACTOR 15"/>
    <property type="match status" value="1"/>
</dbReference>
<sequence length="519" mass="58164">MSQDNKYNNNLFKTERDDLGHMLSSAPDGFDKMEETLLNQFLEETNPDHPLNPLSTDYNTENLGINNDILFSPSSDSNNSPQLVQTPTFIVENHDQSHLNVNKNVKSLTINSDIRAPTLAPATQYLSPRSAHSTDNQNSYSSDVDSDFNNISTALSPSVSASSYLSDNDDLLSVYSNNSFASSSNLLPVNSHGYKHVANLSDLDQILGDSITLLDNDFDFATMTTLQNDKVNPVSNNTPPMISVQEFKEQSTSTTNHDINTNKELLQMGSELILKFENMKNPNLLNASAIHEEMLTGRKVRRKSISRQNSTSSRSRSRSRRKSSSTMSQDEKARSISANRAKLLEMADLAIDDDDDNQNAISNDEMDIYVKLEEENNEIPPNLDIRKTNSKKNPQLYTCEVCDKKFTRPYNLKSHLRTHTNERPFACTICGKAFARQHDRKRHEDLHSGKKRYACGGKLKSGIPWGCGKKFARSDALGRHFKTDCGRKCIAPLYEEAAQEKAFNENNTTETDTLANLNG</sequence>
<evidence type="ECO:0000256" key="4">
    <source>
        <dbReference type="ARBA" id="ARBA00022737"/>
    </source>
</evidence>
<dbReference type="Pfam" id="PF00096">
    <property type="entry name" value="zf-C2H2"/>
    <property type="match status" value="2"/>
</dbReference>
<dbReference type="KEGG" id="kaf:KAFR_0H03240"/>
<keyword evidence="5 10" id="KW-0863">Zinc-finger</keyword>
<evidence type="ECO:0000256" key="7">
    <source>
        <dbReference type="ARBA" id="ARBA00023015"/>
    </source>
</evidence>
<dbReference type="RefSeq" id="XP_003958869.1">
    <property type="nucleotide sequence ID" value="XM_003958820.1"/>
</dbReference>
<evidence type="ECO:0000256" key="11">
    <source>
        <dbReference type="SAM" id="MobiDB-lite"/>
    </source>
</evidence>
<dbReference type="GO" id="GO:0071444">
    <property type="term" value="P:cellular response to pheromone"/>
    <property type="evidence" value="ECO:0007669"/>
    <property type="project" value="EnsemblFungi"/>
</dbReference>
<dbReference type="FunCoup" id="H2AZH8">
    <property type="interactions" value="869"/>
</dbReference>
<dbReference type="STRING" id="1071382.H2AZH8"/>
<dbReference type="Proteomes" id="UP000005220">
    <property type="component" value="Chromosome 8"/>
</dbReference>
<dbReference type="GeneID" id="13887730"/>
<evidence type="ECO:0000256" key="6">
    <source>
        <dbReference type="ARBA" id="ARBA00022833"/>
    </source>
</evidence>
<dbReference type="PANTHER" id="PTHR23235">
    <property type="entry name" value="KRUEPPEL-LIKE TRANSCRIPTION FACTOR"/>
    <property type="match status" value="1"/>
</dbReference>
<keyword evidence="8" id="KW-0804">Transcription</keyword>
<evidence type="ECO:0000256" key="5">
    <source>
        <dbReference type="ARBA" id="ARBA00022771"/>
    </source>
</evidence>
<dbReference type="GO" id="GO:0010765">
    <property type="term" value="P:positive regulation of sodium ion transport"/>
    <property type="evidence" value="ECO:0007669"/>
    <property type="project" value="EnsemblFungi"/>
</dbReference>
<dbReference type="InterPro" id="IPR036236">
    <property type="entry name" value="Znf_C2H2_sf"/>
</dbReference>
<dbReference type="SUPFAM" id="SSF57667">
    <property type="entry name" value="beta-beta-alpha zinc fingers"/>
    <property type="match status" value="1"/>
</dbReference>
<feature type="domain" description="C2H2-type" evidence="12">
    <location>
        <begin position="397"/>
        <end position="424"/>
    </location>
</feature>
<dbReference type="GO" id="GO:0000978">
    <property type="term" value="F:RNA polymerase II cis-regulatory region sequence-specific DNA binding"/>
    <property type="evidence" value="ECO:0007669"/>
    <property type="project" value="TreeGrafter"/>
</dbReference>
<dbReference type="GO" id="GO:0071469">
    <property type="term" value="P:cellular response to alkaline pH"/>
    <property type="evidence" value="ECO:0007669"/>
    <property type="project" value="EnsemblFungi"/>
</dbReference>
<evidence type="ECO:0000259" key="12">
    <source>
        <dbReference type="PROSITE" id="PS50157"/>
    </source>
</evidence>
<dbReference type="GO" id="GO:0071277">
    <property type="term" value="P:cellular response to calcium ion"/>
    <property type="evidence" value="ECO:0007669"/>
    <property type="project" value="EnsemblFungi"/>
</dbReference>
<evidence type="ECO:0000313" key="13">
    <source>
        <dbReference type="EMBL" id="CCF59734.1"/>
    </source>
</evidence>
<dbReference type="FunFam" id="3.30.160.60:FF:000181">
    <property type="entry name" value="C2H2 type zinc finger protein"/>
    <property type="match status" value="1"/>
</dbReference>
<keyword evidence="7" id="KW-0805">Transcription regulation</keyword>
<keyword evidence="14" id="KW-1185">Reference proteome</keyword>
<dbReference type="GO" id="GO:0005634">
    <property type="term" value="C:nucleus"/>
    <property type="evidence" value="ECO:0007669"/>
    <property type="project" value="UniProtKB-SubCell"/>
</dbReference>
<name>H2AZH8_KAZAF</name>
<dbReference type="GO" id="GO:0071483">
    <property type="term" value="P:cellular response to blue light"/>
    <property type="evidence" value="ECO:0007669"/>
    <property type="project" value="EnsemblFungi"/>
</dbReference>
<dbReference type="GO" id="GO:0005737">
    <property type="term" value="C:cytoplasm"/>
    <property type="evidence" value="ECO:0007669"/>
    <property type="project" value="EnsemblFungi"/>
</dbReference>
<dbReference type="Gene3D" id="3.30.160.60">
    <property type="entry name" value="Classic Zinc Finger"/>
    <property type="match status" value="3"/>
</dbReference>
<evidence type="ECO:0000313" key="14">
    <source>
        <dbReference type="Proteomes" id="UP000005220"/>
    </source>
</evidence>
<evidence type="ECO:0000256" key="8">
    <source>
        <dbReference type="ARBA" id="ARBA00023163"/>
    </source>
</evidence>
<keyword evidence="6" id="KW-0862">Zinc</keyword>
<reference evidence="13 14" key="1">
    <citation type="journal article" date="2011" name="Proc. Natl. Acad. Sci. U.S.A.">
        <title>Evolutionary erosion of yeast sex chromosomes by mating-type switching accidents.</title>
        <authorList>
            <person name="Gordon J.L."/>
            <person name="Armisen D."/>
            <person name="Proux-Wera E."/>
            <person name="Oheigeartaigh S.S."/>
            <person name="Byrne K.P."/>
            <person name="Wolfe K.H."/>
        </authorList>
    </citation>
    <scope>NUCLEOTIDE SEQUENCE [LARGE SCALE GENOMIC DNA]</scope>
    <source>
        <strain evidence="14">ATCC 22294 / BCRC 22015 / CBS 2517 / CECT 1963 / NBRC 1671 / NRRL Y-8276</strain>
    </source>
</reference>
<comment type="similarity">
    <text evidence="2">Belongs to the krueppel C2H2-type zinc-finger protein family.</text>
</comment>
<dbReference type="EMBL" id="HE650828">
    <property type="protein sequence ID" value="CCF59734.1"/>
    <property type="molecule type" value="Genomic_DNA"/>
</dbReference>
<protein>
    <recommendedName>
        <fullName evidence="12">C2H2-type domain-containing protein</fullName>
    </recommendedName>
</protein>
<keyword evidence="3" id="KW-0479">Metal-binding</keyword>
<evidence type="ECO:0000256" key="9">
    <source>
        <dbReference type="ARBA" id="ARBA00023242"/>
    </source>
</evidence>
<dbReference type="AlphaFoldDB" id="H2AZH8"/>
<organism evidence="13 14">
    <name type="scientific">Kazachstania africana (strain ATCC 22294 / BCRC 22015 / CBS 2517 / CECT 1963 / NBRC 1671 / NRRL Y-8276)</name>
    <name type="common">Yeast</name>
    <name type="synonym">Kluyveromyces africanus</name>
    <dbReference type="NCBI Taxonomy" id="1071382"/>
    <lineage>
        <taxon>Eukaryota</taxon>
        <taxon>Fungi</taxon>
        <taxon>Dikarya</taxon>
        <taxon>Ascomycota</taxon>
        <taxon>Saccharomycotina</taxon>
        <taxon>Saccharomycetes</taxon>
        <taxon>Saccharomycetales</taxon>
        <taxon>Saccharomycetaceae</taxon>
        <taxon>Kazachstania</taxon>
    </lineage>
</organism>
<feature type="domain" description="C2H2-type" evidence="12">
    <location>
        <begin position="453"/>
        <end position="489"/>
    </location>
</feature>
<feature type="domain" description="C2H2-type" evidence="12">
    <location>
        <begin position="425"/>
        <end position="452"/>
    </location>
</feature>
<keyword evidence="9" id="KW-0539">Nucleus</keyword>
<dbReference type="GO" id="GO:2001040">
    <property type="term" value="P:positive regulation of cellular response to drug"/>
    <property type="evidence" value="ECO:0007669"/>
    <property type="project" value="EnsemblFungi"/>
</dbReference>
<comment type="subcellular location">
    <subcellularLocation>
        <location evidence="1">Nucleus</location>
    </subcellularLocation>
</comment>
<proteinExistence type="inferred from homology"/>
<feature type="region of interest" description="Disordered" evidence="11">
    <location>
        <begin position="295"/>
        <end position="336"/>
    </location>
</feature>
<dbReference type="PROSITE" id="PS00028">
    <property type="entry name" value="ZINC_FINGER_C2H2_1"/>
    <property type="match status" value="2"/>
</dbReference>
<evidence type="ECO:0000256" key="3">
    <source>
        <dbReference type="ARBA" id="ARBA00022723"/>
    </source>
</evidence>
<accession>H2AZH8</accession>
<feature type="region of interest" description="Disordered" evidence="11">
    <location>
        <begin position="123"/>
        <end position="144"/>
    </location>
</feature>